<feature type="transmembrane region" description="Helical" evidence="1">
    <location>
        <begin position="496"/>
        <end position="513"/>
    </location>
</feature>
<feature type="transmembrane region" description="Helical" evidence="1">
    <location>
        <begin position="98"/>
        <end position="116"/>
    </location>
</feature>
<evidence type="ECO:0000256" key="1">
    <source>
        <dbReference type="SAM" id="Phobius"/>
    </source>
</evidence>
<dbReference type="PANTHER" id="PTHR37994:SF4">
    <property type="entry name" value="ER TRANSPORTER 6TM N-TERMINAL DOMAIN-CONTAINING PROTEIN-RELATED"/>
    <property type="match status" value="1"/>
</dbReference>
<name>A0A8H4GXX1_9EURO</name>
<feature type="transmembrane region" description="Helical" evidence="1">
    <location>
        <begin position="572"/>
        <end position="590"/>
    </location>
</feature>
<keyword evidence="1" id="KW-0472">Membrane</keyword>
<feature type="domain" description="Putative ER transporter 6TM N-terminal" evidence="2">
    <location>
        <begin position="32"/>
        <end position="239"/>
    </location>
</feature>
<feature type="transmembrane region" description="Helical" evidence="1">
    <location>
        <begin position="33"/>
        <end position="53"/>
    </location>
</feature>
<dbReference type="Pfam" id="PF10337">
    <property type="entry name" value="ArAE_2_N"/>
    <property type="match status" value="1"/>
</dbReference>
<feature type="transmembrane region" description="Helical" evidence="1">
    <location>
        <begin position="519"/>
        <end position="536"/>
    </location>
</feature>
<feature type="transmembrane region" description="Helical" evidence="1">
    <location>
        <begin position="60"/>
        <end position="78"/>
    </location>
</feature>
<sequence>MWCAVRARANTTHIQEGKSGGPVAGTAVSPFNAAASVNMAVWLFFEAWLANMFRAFRPQYFVPSIVFSIFIQVTGTYGTQFATMDEASSLVRRLTETFFTGFGLSAVVNVLILPYTSRTLVAVHLKNNLHAIQRTLNAQRQFVQSLPSRDNFSHRTEGDNHPNSQRETVLWPEADALKNAAMDVAKGFGAIKSELRFAKREAGWAYLGPKELVELARFLRSILVSVLGMESLVEVATRLEKRGLQEFFRGSGSGISHPLTELEKSVLEVEKQQWYWIFEQTRDPTEQLLHAMDEGLDHTVCSLRLGKSPTALASDPEANGNNAARHLEETTGYFLNQRQGPLKTWLAWKGMDQPSQSESLKSSVKPADPQLHEEHQLQLYILLNMHYLFIESARSILNLVQYADAKMSDGTMKEKRLIIPTWKQMKKWFWASLSREDGELDYQNYCKRSGTVRVCLDDVLQTGLDAEHLPPANTWEKFSDKLWTIAHLFGSPESLFGFRVAIATMTVALFAFLRNTQQFYIQQRLIWGSIMIAISMTETAGSVDAHPAGVIVFVGITMVLTHYLYIRFPSDPVVPTITMATVMLIVGYALQVKKVGIAVSETNGQQYHDLYGLSPYRLATVVVGVGVAFFFTNFPRVVSVRTCLRKDLSSFLYLLAYYSTSTYKTASTRLKKLAGDSRDKESLGRVLEKARVGVLAKDIVLLQGMKLHTVFAAWEPKLGGKFPQDTYNKLVEHAQNILYCSALMVSISNSFQDLITSVTADPGYSELWAGNFEQLVISLDPTSHDISSLLIALSSAIRSKRPLPFCFKAPKIRLLTEIIADLEGRLLSTQHVCEPPYSAFAALEVTMALITDDASQLLSETKKLVGEFDILKDIVRNKHLPSSARSIMAEETS</sequence>
<proteinExistence type="predicted"/>
<evidence type="ECO:0000313" key="4">
    <source>
        <dbReference type="Proteomes" id="UP000653565"/>
    </source>
</evidence>
<feature type="transmembrane region" description="Helical" evidence="1">
    <location>
        <begin position="548"/>
        <end position="566"/>
    </location>
</feature>
<protein>
    <recommendedName>
        <fullName evidence="2">Putative ER transporter 6TM N-terminal domain-containing protein</fullName>
    </recommendedName>
</protein>
<dbReference type="EMBL" id="JAAAPX010000108">
    <property type="protein sequence ID" value="KAF4231066.1"/>
    <property type="molecule type" value="Genomic_DNA"/>
</dbReference>
<reference evidence="3" key="1">
    <citation type="journal article" date="2020" name="bioRxiv">
        <title>Genomic and phenotypic heterogeneity of clinical isolates of the human pathogens Aspergillus fumigatus, Aspergillus lentulus and Aspergillus fumigatiaffinis.</title>
        <authorList>
            <person name="dos Santos R.A.C."/>
            <person name="Steenwyk J.L."/>
            <person name="Rivero-Menendez O."/>
            <person name="Mead M.E."/>
            <person name="Silva L.P."/>
            <person name="Bastos R.W."/>
            <person name="Alastruey-Izquierdo A."/>
            <person name="Goldman G.H."/>
            <person name="Rokas A."/>
        </authorList>
    </citation>
    <scope>NUCLEOTIDE SEQUENCE</scope>
    <source>
        <strain evidence="3">CNM-CM6805</strain>
    </source>
</reference>
<feature type="transmembrane region" description="Helical" evidence="1">
    <location>
        <begin position="610"/>
        <end position="631"/>
    </location>
</feature>
<dbReference type="PANTHER" id="PTHR37994">
    <property type="entry name" value="ARAE_2_N DOMAIN-CONTAINING PROTEIN-RELATED"/>
    <property type="match status" value="1"/>
</dbReference>
<evidence type="ECO:0000259" key="2">
    <source>
        <dbReference type="Pfam" id="PF10337"/>
    </source>
</evidence>
<dbReference type="InterPro" id="IPR018823">
    <property type="entry name" value="ArAE_2_N"/>
</dbReference>
<evidence type="ECO:0000313" key="3">
    <source>
        <dbReference type="EMBL" id="KAF4231066.1"/>
    </source>
</evidence>
<comment type="caution">
    <text evidence="3">The sequence shown here is derived from an EMBL/GenBank/DDBJ whole genome shotgun (WGS) entry which is preliminary data.</text>
</comment>
<keyword evidence="4" id="KW-1185">Reference proteome</keyword>
<gene>
    <name evidence="3" type="ORF">CNMCM6805_000298</name>
</gene>
<keyword evidence="1" id="KW-1133">Transmembrane helix</keyword>
<dbReference type="OrthoDB" id="2274698at2759"/>
<dbReference type="AlphaFoldDB" id="A0A8H4GXX1"/>
<keyword evidence="1" id="KW-0812">Transmembrane</keyword>
<reference evidence="3" key="2">
    <citation type="submission" date="2020-04" db="EMBL/GenBank/DDBJ databases">
        <authorList>
            <person name="Santos R.A.C."/>
            <person name="Steenwyk J.L."/>
            <person name="Rivero-Menendez O."/>
            <person name="Mead M.E."/>
            <person name="Silva L.P."/>
            <person name="Bastos R.W."/>
            <person name="Alastruey-Izquierdo A."/>
            <person name="Goldman G.H."/>
            <person name="Rokas A."/>
        </authorList>
    </citation>
    <scope>NUCLEOTIDE SEQUENCE</scope>
    <source>
        <strain evidence="3">CNM-CM6805</strain>
    </source>
</reference>
<dbReference type="Proteomes" id="UP000653565">
    <property type="component" value="Unassembled WGS sequence"/>
</dbReference>
<organism evidence="3 4">
    <name type="scientific">Aspergillus fumigatiaffinis</name>
    <dbReference type="NCBI Taxonomy" id="340414"/>
    <lineage>
        <taxon>Eukaryota</taxon>
        <taxon>Fungi</taxon>
        <taxon>Dikarya</taxon>
        <taxon>Ascomycota</taxon>
        <taxon>Pezizomycotina</taxon>
        <taxon>Eurotiomycetes</taxon>
        <taxon>Eurotiomycetidae</taxon>
        <taxon>Eurotiales</taxon>
        <taxon>Aspergillaceae</taxon>
        <taxon>Aspergillus</taxon>
        <taxon>Aspergillus subgen. Fumigati</taxon>
    </lineage>
</organism>
<accession>A0A8H4GXX1</accession>